<dbReference type="GO" id="GO:0140359">
    <property type="term" value="F:ABC-type transporter activity"/>
    <property type="evidence" value="ECO:0007669"/>
    <property type="project" value="InterPro"/>
</dbReference>
<accession>A0A285NWK0</accession>
<feature type="transmembrane region" description="Helical" evidence="9">
    <location>
        <begin position="103"/>
        <end position="124"/>
    </location>
</feature>
<evidence type="ECO:0000256" key="1">
    <source>
        <dbReference type="ARBA" id="ARBA00004429"/>
    </source>
</evidence>
<dbReference type="GO" id="GO:0015920">
    <property type="term" value="P:lipopolysaccharide transport"/>
    <property type="evidence" value="ECO:0007669"/>
    <property type="project" value="TreeGrafter"/>
</dbReference>
<evidence type="ECO:0000256" key="3">
    <source>
        <dbReference type="ARBA" id="ARBA00022448"/>
    </source>
</evidence>
<comment type="subcellular location">
    <subcellularLocation>
        <location evidence="1">Cell inner membrane</location>
        <topology evidence="1">Multi-pass membrane protein</topology>
    </subcellularLocation>
    <subcellularLocation>
        <location evidence="9">Cell membrane</location>
        <topology evidence="9">Multi-pass membrane protein</topology>
    </subcellularLocation>
</comment>
<dbReference type="PANTHER" id="PTHR30413">
    <property type="entry name" value="INNER MEMBRANE TRANSPORT PERMEASE"/>
    <property type="match status" value="1"/>
</dbReference>
<feature type="transmembrane region" description="Helical" evidence="9">
    <location>
        <begin position="57"/>
        <end position="82"/>
    </location>
</feature>
<organism evidence="11 12">
    <name type="scientific">Hydrogenobacter hydrogenophilus</name>
    <dbReference type="NCBI Taxonomy" id="35835"/>
    <lineage>
        <taxon>Bacteria</taxon>
        <taxon>Pseudomonadati</taxon>
        <taxon>Aquificota</taxon>
        <taxon>Aquificia</taxon>
        <taxon>Aquificales</taxon>
        <taxon>Aquificaceae</taxon>
        <taxon>Hydrogenobacter</taxon>
    </lineage>
</organism>
<dbReference type="EMBL" id="OBEN01000001">
    <property type="protein sequence ID" value="SNZ12266.1"/>
    <property type="molecule type" value="Genomic_DNA"/>
</dbReference>
<keyword evidence="4 9" id="KW-1003">Cell membrane</keyword>
<dbReference type="AlphaFoldDB" id="A0A285NWK0"/>
<proteinExistence type="inferred from homology"/>
<protein>
    <recommendedName>
        <fullName evidence="9">Transport permease protein</fullName>
    </recommendedName>
</protein>
<feature type="transmembrane region" description="Helical" evidence="9">
    <location>
        <begin position="130"/>
        <end position="154"/>
    </location>
</feature>
<feature type="domain" description="ABC transmembrane type-2" evidence="10">
    <location>
        <begin position="25"/>
        <end position="243"/>
    </location>
</feature>
<reference evidence="12" key="1">
    <citation type="submission" date="2017-09" db="EMBL/GenBank/DDBJ databases">
        <authorList>
            <person name="Varghese N."/>
            <person name="Submissions S."/>
        </authorList>
    </citation>
    <scope>NUCLEOTIDE SEQUENCE [LARGE SCALE GENOMIC DNA]</scope>
    <source>
        <strain evidence="12">DSM 2913</strain>
    </source>
</reference>
<feature type="transmembrane region" description="Helical" evidence="9">
    <location>
        <begin position="195"/>
        <end position="212"/>
    </location>
</feature>
<keyword evidence="12" id="KW-1185">Reference proteome</keyword>
<dbReference type="Pfam" id="PF01061">
    <property type="entry name" value="ABC2_membrane"/>
    <property type="match status" value="1"/>
</dbReference>
<sequence>MRYFFDLVYVLTQKEIKVRYKNSVLGYFWSVMHPLAFALMFYIAFKVFMKVKIEDYPLFLITGLFPWQWFSNSVSSSLFVLMDNASLIKKLNFPRELIPLSCVINHSLHFLLSVPVVLIFAYLYGKSPSWWLPLGLFVVFVVQFLLSYGVSLAVSSLHLFFRDLDRLVSIFLTLLFYMTPVVYSEDMLPENYKYILYLNPIAPLIVCWRRLFFGQSFELNFLLFGFLYSLIIFLAGYSLFRKLSWRFAEVL</sequence>
<evidence type="ECO:0000256" key="2">
    <source>
        <dbReference type="ARBA" id="ARBA00007783"/>
    </source>
</evidence>
<feature type="transmembrane region" description="Helical" evidence="9">
    <location>
        <begin position="166"/>
        <end position="183"/>
    </location>
</feature>
<dbReference type="InterPro" id="IPR047817">
    <property type="entry name" value="ABC2_TM_bact-type"/>
</dbReference>
<evidence type="ECO:0000313" key="12">
    <source>
        <dbReference type="Proteomes" id="UP000218627"/>
    </source>
</evidence>
<evidence type="ECO:0000313" key="11">
    <source>
        <dbReference type="EMBL" id="SNZ12266.1"/>
    </source>
</evidence>
<evidence type="ECO:0000256" key="4">
    <source>
        <dbReference type="ARBA" id="ARBA00022475"/>
    </source>
</evidence>
<feature type="transmembrane region" description="Helical" evidence="9">
    <location>
        <begin position="219"/>
        <end position="240"/>
    </location>
</feature>
<evidence type="ECO:0000259" key="10">
    <source>
        <dbReference type="PROSITE" id="PS51012"/>
    </source>
</evidence>
<keyword evidence="5" id="KW-0997">Cell inner membrane</keyword>
<dbReference type="PROSITE" id="PS51012">
    <property type="entry name" value="ABC_TM2"/>
    <property type="match status" value="1"/>
</dbReference>
<dbReference type="InterPro" id="IPR013525">
    <property type="entry name" value="ABC2_TM"/>
</dbReference>
<keyword evidence="3 9" id="KW-0813">Transport</keyword>
<dbReference type="PIRSF" id="PIRSF006648">
    <property type="entry name" value="DrrB"/>
    <property type="match status" value="1"/>
</dbReference>
<comment type="similarity">
    <text evidence="2 9">Belongs to the ABC-2 integral membrane protein family.</text>
</comment>
<keyword evidence="6 9" id="KW-0812">Transmembrane</keyword>
<dbReference type="GO" id="GO:0043190">
    <property type="term" value="C:ATP-binding cassette (ABC) transporter complex"/>
    <property type="evidence" value="ECO:0007669"/>
    <property type="project" value="InterPro"/>
</dbReference>
<evidence type="ECO:0000256" key="6">
    <source>
        <dbReference type="ARBA" id="ARBA00022692"/>
    </source>
</evidence>
<dbReference type="RefSeq" id="WP_096600744.1">
    <property type="nucleotide sequence ID" value="NZ_OBEN01000001.1"/>
</dbReference>
<gene>
    <name evidence="11" type="ORF">SAMN06265353_0513</name>
</gene>
<dbReference type="OrthoDB" id="9794365at2"/>
<dbReference type="InterPro" id="IPR000412">
    <property type="entry name" value="ABC_2_transport"/>
</dbReference>
<feature type="transmembrane region" description="Helical" evidence="9">
    <location>
        <begin position="24"/>
        <end position="45"/>
    </location>
</feature>
<dbReference type="PANTHER" id="PTHR30413:SF8">
    <property type="entry name" value="TRANSPORT PERMEASE PROTEIN"/>
    <property type="match status" value="1"/>
</dbReference>
<evidence type="ECO:0000256" key="9">
    <source>
        <dbReference type="RuleBase" id="RU361157"/>
    </source>
</evidence>
<evidence type="ECO:0000256" key="8">
    <source>
        <dbReference type="ARBA" id="ARBA00023136"/>
    </source>
</evidence>
<evidence type="ECO:0000256" key="7">
    <source>
        <dbReference type="ARBA" id="ARBA00022989"/>
    </source>
</evidence>
<dbReference type="Proteomes" id="UP000218627">
    <property type="component" value="Unassembled WGS sequence"/>
</dbReference>
<keyword evidence="8 9" id="KW-0472">Membrane</keyword>
<evidence type="ECO:0000256" key="5">
    <source>
        <dbReference type="ARBA" id="ARBA00022519"/>
    </source>
</evidence>
<keyword evidence="7 9" id="KW-1133">Transmembrane helix</keyword>
<name>A0A285NWK0_9AQUI</name>